<organism evidence="1 2">
    <name type="scientific">Skeletonema marinoi</name>
    <dbReference type="NCBI Taxonomy" id="267567"/>
    <lineage>
        <taxon>Eukaryota</taxon>
        <taxon>Sar</taxon>
        <taxon>Stramenopiles</taxon>
        <taxon>Ochrophyta</taxon>
        <taxon>Bacillariophyta</taxon>
        <taxon>Coscinodiscophyceae</taxon>
        <taxon>Thalassiosirophycidae</taxon>
        <taxon>Thalassiosirales</taxon>
        <taxon>Skeletonemataceae</taxon>
        <taxon>Skeletonema</taxon>
        <taxon>Skeletonema marinoi-dohrnii complex</taxon>
    </lineage>
</organism>
<evidence type="ECO:0000313" key="2">
    <source>
        <dbReference type="Proteomes" id="UP001224775"/>
    </source>
</evidence>
<feature type="non-terminal residue" evidence="1">
    <location>
        <position position="1"/>
    </location>
</feature>
<dbReference type="Proteomes" id="UP001224775">
    <property type="component" value="Unassembled WGS sequence"/>
</dbReference>
<accession>A0AAD8YCT4</accession>
<dbReference type="EMBL" id="JATAAI010000008">
    <property type="protein sequence ID" value="KAK1744084.1"/>
    <property type="molecule type" value="Genomic_DNA"/>
</dbReference>
<protein>
    <submittedName>
        <fullName evidence="1">Uncharacterized protein</fullName>
    </submittedName>
</protein>
<proteinExistence type="predicted"/>
<keyword evidence="2" id="KW-1185">Reference proteome</keyword>
<dbReference type="AlphaFoldDB" id="A0AAD8YCT4"/>
<gene>
    <name evidence="1" type="ORF">QTG54_005681</name>
</gene>
<evidence type="ECO:0000313" key="1">
    <source>
        <dbReference type="EMBL" id="KAK1744084.1"/>
    </source>
</evidence>
<reference evidence="1" key="1">
    <citation type="submission" date="2023-06" db="EMBL/GenBank/DDBJ databases">
        <title>Survivors Of The Sea: Transcriptome response of Skeletonema marinoi to long-term dormancy.</title>
        <authorList>
            <person name="Pinder M.I.M."/>
            <person name="Kourtchenko O."/>
            <person name="Robertson E.K."/>
            <person name="Larsson T."/>
            <person name="Maumus F."/>
            <person name="Osuna-Cruz C.M."/>
            <person name="Vancaester E."/>
            <person name="Stenow R."/>
            <person name="Vandepoele K."/>
            <person name="Ploug H."/>
            <person name="Bruchert V."/>
            <person name="Godhe A."/>
            <person name="Topel M."/>
        </authorList>
    </citation>
    <scope>NUCLEOTIDE SEQUENCE</scope>
    <source>
        <strain evidence="1">R05AC</strain>
    </source>
</reference>
<sequence>LIHFTIVAIIAAADSSRFAVAFSPLRHAARRQSKSSMQMQPIEELADDDLVALPFDGYLTATTTSDDDEAKIQLRLCVIRNQQYIYPLIRHEDDVETDLFLDPRFIEKQISLQDILQWWNANDSSNEVKSELQYYGVGWYGQRPVPSLGGGPGYGAEADEVWSIDEDVLEQLLNEDGVDLPVIDVGMAHGEKARGGALF</sequence>
<name>A0AAD8YCT4_9STRA</name>
<comment type="caution">
    <text evidence="1">The sequence shown here is derived from an EMBL/GenBank/DDBJ whole genome shotgun (WGS) entry which is preliminary data.</text>
</comment>